<comment type="caution">
    <text evidence="8">The sequence shown here is derived from an EMBL/GenBank/DDBJ whole genome shotgun (WGS) entry which is preliminary data.</text>
</comment>
<sequence>MNNTEKRQNVLTNIYQNLFVNYFERDDNKDSKALRKTTKNARKTSDKQDILDKAQSSKNSDEISDDNNSKIDQNIENLFNITSSSNNETYSNITYESIDCSKVNLSQNKDCSLSSNVTSSDFDSNQRKILISEKLLQTKRIWYLPYLDKSKLQERLINKPIGNFIVTGSLKPNSSKNKLILYKSSDKSKISEYIIDVDSKLNFSLKEDSSLKFKSIIFLLEYYIINDNRSSKKLKLTLPNAISQANNFKRLNSLSLLEQDFWLNEFYNKNNQLENTILNKQISLTDYKISIPESKSNSSSLPQINHNKLKITKQHQKKAQSLDQLEIPANSKTKTLALKTSTIKKRTSRKSQRVFYDPRFNSYPSATVNFNYSNLFKFFKISKSKSVNTTGSYEQNDKNSKISNLVRNLIDESKANEIKKNYKESSDQSLTNLSGTLSNSKSLHNFDCLSINSCLSFIDMIDTNKNLIETYSTIPVVNPMRTKSKLENRKTNILALLSSQTNEYSEPFDLISTKKDFDKNVYDDSAYSSCYQSNLSSPQCNKVKVILTEEENVNDSLESSCSSSAQLSNSEYESVKDILINSEKDLFKSTITAFDILTERCSELMELFDSDITTDSKKTLDLKRKLSKYQKNTINLHDSSKKAQTNFLNRNLNFDFYMKSSSLLSSSMNTQTDKFNSIRNLIIKMSKNDKIIFGKNIQEFVNCTLNLKELNPFLLMSNTRQFMNGIKNYLLKNDTSNIELRILLDKERAKLDHGEIINIDCLIEDCLQSIILQPLKAKIYYLMVDWFISDNSMISLKHNMKFINDLTSTEIMNYLKLDENCLLDERVLRQLRNYYNRMQCEYAPFIKLKYVLFIINEIVQYDSGMCDFEILDPRKLLSLIAYALSKCRMYAIQIEIEYIWSLINKSLISNETVYYLMLMSCACQALVGLNVQSIDLTSYLMEVLYPNERGSELKRGFIPVRNGVKCKDLIQLIAAKFKIYNQNEYCLYIYDEFGEFVKVKDDERLYDMQMDKIKSGERFQLVYKQKNSNILLCSNLK</sequence>
<proteinExistence type="inferred from homology"/>
<evidence type="ECO:0000259" key="6">
    <source>
        <dbReference type="PROSITE" id="PS50200"/>
    </source>
</evidence>
<evidence type="ECO:0000256" key="2">
    <source>
        <dbReference type="ARBA" id="ARBA00022468"/>
    </source>
</evidence>
<comment type="similarity">
    <text evidence="1">Belongs to the RIN (Ras interaction/interference) family.</text>
</comment>
<evidence type="ECO:0000256" key="1">
    <source>
        <dbReference type="ARBA" id="ARBA00006919"/>
    </source>
</evidence>
<dbReference type="InterPro" id="IPR000980">
    <property type="entry name" value="SH2"/>
</dbReference>
<dbReference type="PROSITE" id="PS50001">
    <property type="entry name" value="SH2"/>
    <property type="match status" value="1"/>
</dbReference>
<keyword evidence="2" id="KW-0343">GTPase activation</keyword>
<keyword evidence="3" id="KW-0727">SH2 domain</keyword>
<dbReference type="SUPFAM" id="SSF109993">
    <property type="entry name" value="VPS9 domain"/>
    <property type="match status" value="1"/>
</dbReference>
<evidence type="ECO:0000259" key="7">
    <source>
        <dbReference type="PROSITE" id="PS51205"/>
    </source>
</evidence>
<evidence type="ECO:0000256" key="3">
    <source>
        <dbReference type="PROSITE-ProRule" id="PRU00191"/>
    </source>
</evidence>
<reference evidence="8" key="1">
    <citation type="submission" date="2021-02" db="EMBL/GenBank/DDBJ databases">
        <authorList>
            <person name="Nowell W R."/>
        </authorList>
    </citation>
    <scope>NUCLEOTIDE SEQUENCE</scope>
    <source>
        <strain evidence="8">Ploen Becks lab</strain>
    </source>
</reference>
<dbReference type="Pfam" id="PF02204">
    <property type="entry name" value="VPS9"/>
    <property type="match status" value="1"/>
</dbReference>
<organism evidence="8 9">
    <name type="scientific">Brachionus calyciflorus</name>
    <dbReference type="NCBI Taxonomy" id="104777"/>
    <lineage>
        <taxon>Eukaryota</taxon>
        <taxon>Metazoa</taxon>
        <taxon>Spiralia</taxon>
        <taxon>Gnathifera</taxon>
        <taxon>Rotifera</taxon>
        <taxon>Eurotatoria</taxon>
        <taxon>Monogononta</taxon>
        <taxon>Pseudotrocha</taxon>
        <taxon>Ploima</taxon>
        <taxon>Brachionidae</taxon>
        <taxon>Brachionus</taxon>
    </lineage>
</organism>
<feature type="domain" description="Ras-associating" evidence="6">
    <location>
        <begin position="958"/>
        <end position="1028"/>
    </location>
</feature>
<evidence type="ECO:0000256" key="4">
    <source>
        <dbReference type="SAM" id="MobiDB-lite"/>
    </source>
</evidence>
<dbReference type="GO" id="GO:0007165">
    <property type="term" value="P:signal transduction"/>
    <property type="evidence" value="ECO:0007669"/>
    <property type="project" value="InterPro"/>
</dbReference>
<dbReference type="SUPFAM" id="SSF55550">
    <property type="entry name" value="SH2 domain"/>
    <property type="match status" value="1"/>
</dbReference>
<name>A0A813TXF4_9BILA</name>
<dbReference type="CDD" id="cd00173">
    <property type="entry name" value="SH2"/>
    <property type="match status" value="1"/>
</dbReference>
<dbReference type="Gene3D" id="3.30.505.10">
    <property type="entry name" value="SH2 domain"/>
    <property type="match status" value="1"/>
</dbReference>
<dbReference type="GO" id="GO:0005096">
    <property type="term" value="F:GTPase activator activity"/>
    <property type="evidence" value="ECO:0007669"/>
    <property type="project" value="UniProtKB-KW"/>
</dbReference>
<feature type="domain" description="VPS9" evidence="7">
    <location>
        <begin position="796"/>
        <end position="935"/>
    </location>
</feature>
<dbReference type="OrthoDB" id="21085at2759"/>
<dbReference type="PROSITE" id="PS50200">
    <property type="entry name" value="RA"/>
    <property type="match status" value="1"/>
</dbReference>
<dbReference type="Pfam" id="PF00788">
    <property type="entry name" value="RA"/>
    <property type="match status" value="1"/>
</dbReference>
<feature type="compositionally biased region" description="Basic and acidic residues" evidence="4">
    <location>
        <begin position="43"/>
        <end position="52"/>
    </location>
</feature>
<evidence type="ECO:0000313" key="8">
    <source>
        <dbReference type="EMBL" id="CAF0819871.1"/>
    </source>
</evidence>
<dbReference type="InterPro" id="IPR000159">
    <property type="entry name" value="RA_dom"/>
</dbReference>
<dbReference type="Pfam" id="PF23268">
    <property type="entry name" value="RIN1"/>
    <property type="match status" value="1"/>
</dbReference>
<evidence type="ECO:0000313" key="9">
    <source>
        <dbReference type="Proteomes" id="UP000663879"/>
    </source>
</evidence>
<dbReference type="Proteomes" id="UP000663879">
    <property type="component" value="Unassembled WGS sequence"/>
</dbReference>
<feature type="domain" description="SH2" evidence="5">
    <location>
        <begin position="142"/>
        <end position="240"/>
    </location>
</feature>
<feature type="region of interest" description="Disordered" evidence="4">
    <location>
        <begin position="35"/>
        <end position="69"/>
    </location>
</feature>
<keyword evidence="9" id="KW-1185">Reference proteome</keyword>
<protein>
    <submittedName>
        <fullName evidence="8">Uncharacterized protein</fullName>
    </submittedName>
</protein>
<dbReference type="InterPro" id="IPR037191">
    <property type="entry name" value="VPS9_dom_sf"/>
</dbReference>
<dbReference type="PROSITE" id="PS51205">
    <property type="entry name" value="VPS9"/>
    <property type="match status" value="1"/>
</dbReference>
<evidence type="ECO:0000259" key="5">
    <source>
        <dbReference type="PROSITE" id="PS50001"/>
    </source>
</evidence>
<dbReference type="AlphaFoldDB" id="A0A813TXF4"/>
<gene>
    <name evidence="8" type="ORF">OXX778_LOCUS7407</name>
</gene>
<dbReference type="InterPro" id="IPR003123">
    <property type="entry name" value="VPS9"/>
</dbReference>
<dbReference type="InterPro" id="IPR036860">
    <property type="entry name" value="SH2_dom_sf"/>
</dbReference>
<accession>A0A813TXF4</accession>
<dbReference type="EMBL" id="CAJNOC010000944">
    <property type="protein sequence ID" value="CAF0819871.1"/>
    <property type="molecule type" value="Genomic_DNA"/>
</dbReference>